<dbReference type="SUPFAM" id="SSF53383">
    <property type="entry name" value="PLP-dependent transferases"/>
    <property type="match status" value="1"/>
</dbReference>
<accession>A0A383XPS4</accession>
<organism evidence="4 5">
    <name type="scientific">Abyssibacter profundi</name>
    <dbReference type="NCBI Taxonomy" id="2182787"/>
    <lineage>
        <taxon>Bacteria</taxon>
        <taxon>Pseudomonadati</taxon>
        <taxon>Pseudomonadota</taxon>
        <taxon>Gammaproteobacteria</taxon>
        <taxon>Chromatiales</taxon>
        <taxon>Oceanococcaceae</taxon>
        <taxon>Abyssibacter</taxon>
    </lineage>
</organism>
<dbReference type="GO" id="GO:0030170">
    <property type="term" value="F:pyridoxal phosphate binding"/>
    <property type="evidence" value="ECO:0007669"/>
    <property type="project" value="InterPro"/>
</dbReference>
<dbReference type="RefSeq" id="WP_109721633.1">
    <property type="nucleotide sequence ID" value="NZ_QEQK01000021.1"/>
</dbReference>
<protein>
    <submittedName>
        <fullName evidence="4">Aminotransferase</fullName>
    </submittedName>
</protein>
<dbReference type="InterPro" id="IPR015422">
    <property type="entry name" value="PyrdxlP-dep_Trfase_small"/>
</dbReference>
<keyword evidence="2" id="KW-0378">Hydrolase</keyword>
<dbReference type="GO" id="GO:0030429">
    <property type="term" value="F:kynureninase activity"/>
    <property type="evidence" value="ECO:0007669"/>
    <property type="project" value="InterPro"/>
</dbReference>
<evidence type="ECO:0000256" key="1">
    <source>
        <dbReference type="ARBA" id="ARBA00022642"/>
    </source>
</evidence>
<evidence type="ECO:0000256" key="2">
    <source>
        <dbReference type="ARBA" id="ARBA00022801"/>
    </source>
</evidence>
<dbReference type="AlphaFoldDB" id="A0A383XPS4"/>
<dbReference type="GO" id="GO:0005737">
    <property type="term" value="C:cytoplasm"/>
    <property type="evidence" value="ECO:0007669"/>
    <property type="project" value="InterPro"/>
</dbReference>
<evidence type="ECO:0000313" key="4">
    <source>
        <dbReference type="EMBL" id="PWN54628.1"/>
    </source>
</evidence>
<dbReference type="InterPro" id="IPR015424">
    <property type="entry name" value="PyrdxlP-dep_Trfase"/>
</dbReference>
<keyword evidence="4" id="KW-0032">Aminotransferase</keyword>
<dbReference type="Gene3D" id="3.40.640.10">
    <property type="entry name" value="Type I PLP-dependent aspartate aminotransferase-like (Major domain)"/>
    <property type="match status" value="1"/>
</dbReference>
<dbReference type="Proteomes" id="UP000251800">
    <property type="component" value="Unassembled WGS sequence"/>
</dbReference>
<sequence>MYTAAFSRFLADPERLHFAAHSHHPWPDVARDAQLQAWDDAARWIDAKWEPVFDTVVPTAQRHIARLLKLPAAESVVFAPNLHEFVLRLASTVQRQPMRVLTTDSEFHSFARQLARWEEAGLATAVRVPVAPFDSFQSRWAEAAAGAFDLVYLSQVFFNSGFVVPDLPAAVAAVQSPEAVVAIDGYHAFMAMEVDCSTIAHRAFYLAGGYKYAMAGEGACFMHCPPGWGERPVNTGWFAGFDGLSGAQQGVAYAANAMRFAGSTFDPTALYRFNAVQGWLEQQHLTPGLIHLHVETLQQQLLDGLPAGGLTRDMLVPPEPHSRGNFLTFRTPMAATLHQRLAEAGVMTDVRGDRLRFGFGIYQTGPDVVALLRRLASLAD</sequence>
<comment type="caution">
    <text evidence="4">The sequence shown here is derived from an EMBL/GenBank/DDBJ whole genome shotgun (WGS) entry which is preliminary data.</text>
</comment>
<dbReference type="InterPro" id="IPR010111">
    <property type="entry name" value="Kynureninase"/>
</dbReference>
<keyword evidence="1" id="KW-0662">Pyridine nucleotide biosynthesis</keyword>
<keyword evidence="3" id="KW-0663">Pyridoxal phosphate</keyword>
<dbReference type="Gene3D" id="3.90.1150.10">
    <property type="entry name" value="Aspartate Aminotransferase, domain 1"/>
    <property type="match status" value="1"/>
</dbReference>
<name>A0A383XPS4_9GAMM</name>
<reference evidence="4 5" key="1">
    <citation type="submission" date="2018-05" db="EMBL/GenBank/DDBJ databases">
        <title>Abyssibacter profundi OUC007T gen. nov., sp. nov, a marine bacterium isolated from seawater of the Mariana Trench.</title>
        <authorList>
            <person name="Zhou S."/>
        </authorList>
    </citation>
    <scope>NUCLEOTIDE SEQUENCE [LARGE SCALE GENOMIC DNA]</scope>
    <source>
        <strain evidence="4 5">OUC007</strain>
    </source>
</reference>
<dbReference type="GO" id="GO:0009435">
    <property type="term" value="P:NAD+ biosynthetic process"/>
    <property type="evidence" value="ECO:0007669"/>
    <property type="project" value="InterPro"/>
</dbReference>
<dbReference type="EMBL" id="QEQK01000021">
    <property type="protein sequence ID" value="PWN54628.1"/>
    <property type="molecule type" value="Genomic_DNA"/>
</dbReference>
<dbReference type="GO" id="GO:0006569">
    <property type="term" value="P:L-tryptophan catabolic process"/>
    <property type="evidence" value="ECO:0007669"/>
    <property type="project" value="InterPro"/>
</dbReference>
<evidence type="ECO:0000256" key="3">
    <source>
        <dbReference type="ARBA" id="ARBA00022898"/>
    </source>
</evidence>
<evidence type="ECO:0000313" key="5">
    <source>
        <dbReference type="Proteomes" id="UP000251800"/>
    </source>
</evidence>
<dbReference type="InterPro" id="IPR015421">
    <property type="entry name" value="PyrdxlP-dep_Trfase_major"/>
</dbReference>
<dbReference type="Pfam" id="PF22580">
    <property type="entry name" value="KYNU_C"/>
    <property type="match status" value="1"/>
</dbReference>
<dbReference type="GO" id="GO:0008483">
    <property type="term" value="F:transaminase activity"/>
    <property type="evidence" value="ECO:0007669"/>
    <property type="project" value="UniProtKB-KW"/>
</dbReference>
<keyword evidence="5" id="KW-1185">Reference proteome</keyword>
<dbReference type="OrthoDB" id="5501089at2"/>
<keyword evidence="4" id="KW-0808">Transferase</keyword>
<gene>
    <name evidence="4" type="ORF">DEH80_16540</name>
</gene>
<proteinExistence type="predicted"/>